<dbReference type="EMBL" id="JAOQJX010000004">
    <property type="protein sequence ID" value="MCU6746883.1"/>
    <property type="molecule type" value="Genomic_DNA"/>
</dbReference>
<evidence type="ECO:0000256" key="3">
    <source>
        <dbReference type="ARBA" id="ARBA00023027"/>
    </source>
</evidence>
<comment type="similarity">
    <text evidence="1 4">Belongs to the D-isomer specific 2-hydroxyacid dehydrogenase family.</text>
</comment>
<dbReference type="InterPro" id="IPR036291">
    <property type="entry name" value="NAD(P)-bd_dom_sf"/>
</dbReference>
<keyword evidence="3" id="KW-0520">NAD</keyword>
<dbReference type="Proteomes" id="UP001652394">
    <property type="component" value="Unassembled WGS sequence"/>
</dbReference>
<dbReference type="InterPro" id="IPR029752">
    <property type="entry name" value="D-isomer_DH_CS1"/>
</dbReference>
<dbReference type="SUPFAM" id="SSF51735">
    <property type="entry name" value="NAD(P)-binding Rossmann-fold domains"/>
    <property type="match status" value="1"/>
</dbReference>
<evidence type="ECO:0000256" key="4">
    <source>
        <dbReference type="RuleBase" id="RU003719"/>
    </source>
</evidence>
<organism evidence="7 8">
    <name type="scientific">Faecalicatena acetigenes</name>
    <dbReference type="NCBI Taxonomy" id="2981790"/>
    <lineage>
        <taxon>Bacteria</taxon>
        <taxon>Bacillati</taxon>
        <taxon>Bacillota</taxon>
        <taxon>Clostridia</taxon>
        <taxon>Lachnospirales</taxon>
        <taxon>Lachnospiraceae</taxon>
        <taxon>Faecalicatena</taxon>
    </lineage>
</organism>
<dbReference type="PANTHER" id="PTHR43026:SF1">
    <property type="entry name" value="2-HYDROXYACID DEHYDROGENASE HOMOLOG 1-RELATED"/>
    <property type="match status" value="1"/>
</dbReference>
<dbReference type="Pfam" id="PF02826">
    <property type="entry name" value="2-Hacid_dh_C"/>
    <property type="match status" value="1"/>
</dbReference>
<gene>
    <name evidence="7" type="ORF">OCV51_04265</name>
</gene>
<feature type="domain" description="D-isomer specific 2-hydroxyacid dehydrogenase catalytic" evidence="5">
    <location>
        <begin position="20"/>
        <end position="320"/>
    </location>
</feature>
<comment type="caution">
    <text evidence="7">The sequence shown here is derived from an EMBL/GenBank/DDBJ whole genome shotgun (WGS) entry which is preliminary data.</text>
</comment>
<evidence type="ECO:0000313" key="8">
    <source>
        <dbReference type="Proteomes" id="UP001652394"/>
    </source>
</evidence>
<dbReference type="PANTHER" id="PTHR43026">
    <property type="entry name" value="2-HYDROXYACID DEHYDROGENASE HOMOLOG 1-RELATED"/>
    <property type="match status" value="1"/>
</dbReference>
<keyword evidence="8" id="KW-1185">Reference proteome</keyword>
<dbReference type="PROSITE" id="PS00065">
    <property type="entry name" value="D_2_HYDROXYACID_DH_1"/>
    <property type="match status" value="1"/>
</dbReference>
<evidence type="ECO:0000313" key="7">
    <source>
        <dbReference type="EMBL" id="MCU6746883.1"/>
    </source>
</evidence>
<accession>A0ABT2T9C8</accession>
<proteinExistence type="inferred from homology"/>
<evidence type="ECO:0000259" key="6">
    <source>
        <dbReference type="Pfam" id="PF02826"/>
    </source>
</evidence>
<dbReference type="Gene3D" id="3.40.50.720">
    <property type="entry name" value="NAD(P)-binding Rossmann-like Domain"/>
    <property type="match status" value="2"/>
</dbReference>
<dbReference type="InterPro" id="IPR006139">
    <property type="entry name" value="D-isomer_2_OHA_DH_cat_dom"/>
</dbReference>
<dbReference type="SUPFAM" id="SSF52283">
    <property type="entry name" value="Formate/glycerate dehydrogenase catalytic domain-like"/>
    <property type="match status" value="1"/>
</dbReference>
<dbReference type="RefSeq" id="WP_059066289.1">
    <property type="nucleotide sequence ID" value="NZ_JAOQJX010000004.1"/>
</dbReference>
<feature type="domain" description="D-isomer specific 2-hydroxyacid dehydrogenase NAD-binding" evidence="6">
    <location>
        <begin position="109"/>
        <end position="293"/>
    </location>
</feature>
<evidence type="ECO:0000259" key="5">
    <source>
        <dbReference type="Pfam" id="PF00389"/>
    </source>
</evidence>
<dbReference type="InterPro" id="IPR029753">
    <property type="entry name" value="D-isomer_DH_CS"/>
</dbReference>
<dbReference type="InterPro" id="IPR006140">
    <property type="entry name" value="D-isomer_DH_NAD-bd"/>
</dbReference>
<dbReference type="PROSITE" id="PS00670">
    <property type="entry name" value="D_2_HYDROXYACID_DH_2"/>
    <property type="match status" value="1"/>
</dbReference>
<reference evidence="7 8" key="1">
    <citation type="journal article" date="2021" name="ISME Commun">
        <title>Automated analysis of genomic sequences facilitates high-throughput and comprehensive description of bacteria.</title>
        <authorList>
            <person name="Hitch T.C.A."/>
        </authorList>
    </citation>
    <scope>NUCLEOTIDE SEQUENCE [LARGE SCALE GENOMIC DNA]</scope>
    <source>
        <strain evidence="7 8">H2_18</strain>
    </source>
</reference>
<evidence type="ECO:0000256" key="1">
    <source>
        <dbReference type="ARBA" id="ARBA00005854"/>
    </source>
</evidence>
<sequence length="328" mass="37191">MKIFIYAMREFDELDVAERVKQEYGIDFGWSEEYPTMENADLAQGYDAVSTTPCEIGAELLEKFHDLGVKYITTRSIGYDHIDLKKAKELNMRVSNTKYDPDGVSNYTVMLILMCLRNMPYILKCAEVQDYTLRKKIGKDLSCCTVGVIGTGQIGANVIRNLSGFGCRILAYDLYEKEGLPCEYVTLEELYKESDVITIHTPATPESYHMINSETISRMKKGVVLINCARGSMIDTEALIAGLESGQIGGAALDVLEKEDGLYYYNRMGDVIENRTMAILRSFPNVILSPHTAFYTERDVENMMRYNFDSLYRFENGLDNPLEVKLTV</sequence>
<name>A0ABT2T9C8_9FIRM</name>
<protein>
    <submittedName>
        <fullName evidence="7">D-isomer specific 2-hydroxyacid dehydrogenase family protein</fullName>
    </submittedName>
</protein>
<dbReference type="Pfam" id="PF00389">
    <property type="entry name" value="2-Hacid_dh"/>
    <property type="match status" value="1"/>
</dbReference>
<dbReference type="CDD" id="cd12185">
    <property type="entry name" value="HGDH_LDH_like"/>
    <property type="match status" value="1"/>
</dbReference>
<dbReference type="InterPro" id="IPR058205">
    <property type="entry name" value="D-LDH-like"/>
</dbReference>
<keyword evidence="2 4" id="KW-0560">Oxidoreductase</keyword>
<evidence type="ECO:0000256" key="2">
    <source>
        <dbReference type="ARBA" id="ARBA00023002"/>
    </source>
</evidence>